<accession>A0AC35EYB6</accession>
<sequence length="233" mass="27116">MDYIVDHFKNSEKYFNPEAEPLNDCKISITNLLENGAFLITNVDLHYELITKGFYGSRYEAQFDIKLDEKILLKGEFIWALTPEELIYLACEHEIFRVTYPTESGFACYTKNDLYREIMSRNLTTPYRFVVYRKLRSIGYVVRSDNNYGGLYTIYEGNPAKYHSSAIIFREEDNILDYSAFLRVGNTVSKAVIVPSLMTSPNLIGPNYYELAYVQVHYTLYDIQRPQGLVLSF</sequence>
<organism evidence="1 2">
    <name type="scientific">Panagrolaimus sp. PS1159</name>
    <dbReference type="NCBI Taxonomy" id="55785"/>
    <lineage>
        <taxon>Eukaryota</taxon>
        <taxon>Metazoa</taxon>
        <taxon>Ecdysozoa</taxon>
        <taxon>Nematoda</taxon>
        <taxon>Chromadorea</taxon>
        <taxon>Rhabditida</taxon>
        <taxon>Tylenchina</taxon>
        <taxon>Panagrolaimomorpha</taxon>
        <taxon>Panagrolaimoidea</taxon>
        <taxon>Panagrolaimidae</taxon>
        <taxon>Panagrolaimus</taxon>
    </lineage>
</organism>
<name>A0AC35EYB6_9BILA</name>
<evidence type="ECO:0000313" key="2">
    <source>
        <dbReference type="WBParaSite" id="PS1159_v2.g11950.t1"/>
    </source>
</evidence>
<dbReference type="WBParaSite" id="PS1159_v2.g11950.t1">
    <property type="protein sequence ID" value="PS1159_v2.g11950.t1"/>
    <property type="gene ID" value="PS1159_v2.g11950"/>
</dbReference>
<evidence type="ECO:0000313" key="1">
    <source>
        <dbReference type="Proteomes" id="UP000887580"/>
    </source>
</evidence>
<proteinExistence type="predicted"/>
<reference evidence="2" key="1">
    <citation type="submission" date="2022-11" db="UniProtKB">
        <authorList>
            <consortium name="WormBaseParasite"/>
        </authorList>
    </citation>
    <scope>IDENTIFICATION</scope>
</reference>
<protein>
    <submittedName>
        <fullName evidence="2">tRNA-intron lyase</fullName>
    </submittedName>
</protein>
<dbReference type="Proteomes" id="UP000887580">
    <property type="component" value="Unplaced"/>
</dbReference>